<feature type="non-terminal residue" evidence="1">
    <location>
        <position position="1"/>
    </location>
</feature>
<protein>
    <submittedName>
        <fullName evidence="1">72_t:CDS:1</fullName>
    </submittedName>
</protein>
<gene>
    <name evidence="1" type="ORF">PBRASI_LOCUS11014</name>
</gene>
<dbReference type="OrthoDB" id="2308976at2759"/>
<organism evidence="1 2">
    <name type="scientific">Paraglomus brasilianum</name>
    <dbReference type="NCBI Taxonomy" id="144538"/>
    <lineage>
        <taxon>Eukaryota</taxon>
        <taxon>Fungi</taxon>
        <taxon>Fungi incertae sedis</taxon>
        <taxon>Mucoromycota</taxon>
        <taxon>Glomeromycotina</taxon>
        <taxon>Glomeromycetes</taxon>
        <taxon>Paraglomerales</taxon>
        <taxon>Paraglomeraceae</taxon>
        <taxon>Paraglomus</taxon>
    </lineage>
</organism>
<sequence length="226" mass="25776">IKILMKIEEVLKQKQKQNNDIITVNLPGLDEAGVSIYEAIHKKYNAEIIGNKLFIKFDGLTKEELHTRLGVSVVTHNPNWATGSNVICIVQGAHLRPDLGIWFQRPALLQRLYPISNPYPPPNVWIEVFFNNTIDRDNALDKIAFVQRIHPRIECVGIGLSTSAIPYLANPNPGVASTPAIPQNSRPRRGPYLIHWDINNNPVFYKIGRWNEHLVLRCGWMLQFNM</sequence>
<proteinExistence type="predicted"/>
<evidence type="ECO:0000313" key="1">
    <source>
        <dbReference type="EMBL" id="CAG8665336.1"/>
    </source>
</evidence>
<dbReference type="Proteomes" id="UP000789739">
    <property type="component" value="Unassembled WGS sequence"/>
</dbReference>
<keyword evidence="2" id="KW-1185">Reference proteome</keyword>
<accession>A0A9N9HCM9</accession>
<name>A0A9N9HCM9_9GLOM</name>
<feature type="non-terminal residue" evidence="1">
    <location>
        <position position="226"/>
    </location>
</feature>
<comment type="caution">
    <text evidence="1">The sequence shown here is derived from an EMBL/GenBank/DDBJ whole genome shotgun (WGS) entry which is preliminary data.</text>
</comment>
<dbReference type="EMBL" id="CAJVPI010004119">
    <property type="protein sequence ID" value="CAG8665336.1"/>
    <property type="molecule type" value="Genomic_DNA"/>
</dbReference>
<evidence type="ECO:0000313" key="2">
    <source>
        <dbReference type="Proteomes" id="UP000789739"/>
    </source>
</evidence>
<reference evidence="1" key="1">
    <citation type="submission" date="2021-06" db="EMBL/GenBank/DDBJ databases">
        <authorList>
            <person name="Kallberg Y."/>
            <person name="Tangrot J."/>
            <person name="Rosling A."/>
        </authorList>
    </citation>
    <scope>NUCLEOTIDE SEQUENCE</scope>
    <source>
        <strain evidence="1">BR232B</strain>
    </source>
</reference>
<dbReference type="AlphaFoldDB" id="A0A9N9HCM9"/>